<protein>
    <submittedName>
        <fullName evidence="2">Uncharacterized protein</fullName>
    </submittedName>
</protein>
<dbReference type="KEGG" id="scl:sce2107"/>
<evidence type="ECO:0000256" key="1">
    <source>
        <dbReference type="SAM" id="MobiDB-lite"/>
    </source>
</evidence>
<gene>
    <name evidence="2" type="ordered locus">sce2107</name>
</gene>
<proteinExistence type="predicted"/>
<sequence length="157" mass="17073">MTAERARAATVDKPIETPRVIGRFAIELWIGRELLDRARFNVPLTGDDPPQGNRNRLPRPRFDQDVTARVNVRIADNPRMTYLLLVDRESGATPKLIWRPEADGRLLPWTSGVSDAKPGDFPDSGVRAAEIRDGGMSDAGAADSGPADSGPTDAGRD</sequence>
<dbReference type="BioCyc" id="SCEL448385:SCE_RS10845-MONOMER"/>
<dbReference type="HOGENOM" id="CLU_1676699_0_0_7"/>
<dbReference type="AlphaFoldDB" id="A9FVE2"/>
<reference evidence="2 3" key="1">
    <citation type="journal article" date="2007" name="Nat. Biotechnol.">
        <title>Complete genome sequence of the myxobacterium Sorangium cellulosum.</title>
        <authorList>
            <person name="Schneiker S."/>
            <person name="Perlova O."/>
            <person name="Kaiser O."/>
            <person name="Gerth K."/>
            <person name="Alici A."/>
            <person name="Altmeyer M.O."/>
            <person name="Bartels D."/>
            <person name="Bekel T."/>
            <person name="Beyer S."/>
            <person name="Bode E."/>
            <person name="Bode H.B."/>
            <person name="Bolten C.J."/>
            <person name="Choudhuri J.V."/>
            <person name="Doss S."/>
            <person name="Elnakady Y.A."/>
            <person name="Frank B."/>
            <person name="Gaigalat L."/>
            <person name="Goesmann A."/>
            <person name="Groeger C."/>
            <person name="Gross F."/>
            <person name="Jelsbak L."/>
            <person name="Jelsbak L."/>
            <person name="Kalinowski J."/>
            <person name="Kegler C."/>
            <person name="Knauber T."/>
            <person name="Konietzny S."/>
            <person name="Kopp M."/>
            <person name="Krause L."/>
            <person name="Krug D."/>
            <person name="Linke B."/>
            <person name="Mahmud T."/>
            <person name="Martinez-Arias R."/>
            <person name="McHardy A.C."/>
            <person name="Merai M."/>
            <person name="Meyer F."/>
            <person name="Mormann S."/>
            <person name="Munoz-Dorado J."/>
            <person name="Perez J."/>
            <person name="Pradella S."/>
            <person name="Rachid S."/>
            <person name="Raddatz G."/>
            <person name="Rosenau F."/>
            <person name="Rueckert C."/>
            <person name="Sasse F."/>
            <person name="Scharfe M."/>
            <person name="Schuster S.C."/>
            <person name="Suen G."/>
            <person name="Treuner-Lange A."/>
            <person name="Velicer G.J."/>
            <person name="Vorholter F.-J."/>
            <person name="Weissman K.J."/>
            <person name="Welch R.D."/>
            <person name="Wenzel S.C."/>
            <person name="Whitworth D.E."/>
            <person name="Wilhelm S."/>
            <person name="Wittmann C."/>
            <person name="Bloecker H."/>
            <person name="Puehler A."/>
            <person name="Mueller R."/>
        </authorList>
    </citation>
    <scope>NUCLEOTIDE SEQUENCE [LARGE SCALE GENOMIC DNA]</scope>
    <source>
        <strain evidence="3">So ce56</strain>
    </source>
</reference>
<evidence type="ECO:0000313" key="2">
    <source>
        <dbReference type="EMBL" id="CAN92266.1"/>
    </source>
</evidence>
<feature type="region of interest" description="Disordered" evidence="1">
    <location>
        <begin position="107"/>
        <end position="157"/>
    </location>
</feature>
<dbReference type="RefSeq" id="WP_012234742.1">
    <property type="nucleotide sequence ID" value="NC_010162.1"/>
</dbReference>
<dbReference type="EMBL" id="AM746676">
    <property type="protein sequence ID" value="CAN92266.1"/>
    <property type="molecule type" value="Genomic_DNA"/>
</dbReference>
<evidence type="ECO:0000313" key="3">
    <source>
        <dbReference type="Proteomes" id="UP000002139"/>
    </source>
</evidence>
<dbReference type="Proteomes" id="UP000002139">
    <property type="component" value="Chromosome"/>
</dbReference>
<keyword evidence="3" id="KW-1185">Reference proteome</keyword>
<name>A9FVE2_SORC5</name>
<dbReference type="OrthoDB" id="5519265at2"/>
<accession>A9FVE2</accession>
<feature type="compositionally biased region" description="Low complexity" evidence="1">
    <location>
        <begin position="136"/>
        <end position="151"/>
    </location>
</feature>
<organism evidence="2 3">
    <name type="scientific">Sorangium cellulosum (strain So ce56)</name>
    <name type="common">Polyangium cellulosum (strain So ce56)</name>
    <dbReference type="NCBI Taxonomy" id="448385"/>
    <lineage>
        <taxon>Bacteria</taxon>
        <taxon>Pseudomonadati</taxon>
        <taxon>Myxococcota</taxon>
        <taxon>Polyangia</taxon>
        <taxon>Polyangiales</taxon>
        <taxon>Polyangiaceae</taxon>
        <taxon>Sorangium</taxon>
    </lineage>
</organism>